<dbReference type="InParanoid" id="G2QD37"/>
<name>G2QD37_THET4</name>
<dbReference type="OMA" id="VNPKFWG"/>
<feature type="region of interest" description="Disordered" evidence="1">
    <location>
        <begin position="25"/>
        <end position="165"/>
    </location>
</feature>
<accession>G2QD37</accession>
<keyword evidence="3" id="KW-1185">Reference proteome</keyword>
<gene>
    <name evidence="2" type="ORF">MYCTH_2305455</name>
</gene>
<sequence length="165" mass="17154">MNPFRTLSTRRIAVLTSAPRTTVTAQMLRNTSVPSAPAYSNGKTSSPKSAEGPSAASGGSRSKEAAGTGSSPTAGVVPDGLAEGDARGRTGGGPPLESSRHAPPQPKISNASVPGHRPKLTPEQQAEVDEHNRSFEKKHGLAEPAGDDRVDKSFWSGRGSRYNNP</sequence>
<dbReference type="OrthoDB" id="5334244at2759"/>
<dbReference type="HOGENOM" id="CLU_117761_0_0_1"/>
<feature type="compositionally biased region" description="Polar residues" evidence="1">
    <location>
        <begin position="25"/>
        <end position="34"/>
    </location>
</feature>
<dbReference type="AlphaFoldDB" id="G2QD37"/>
<dbReference type="eggNOG" id="ENOG502ST0G">
    <property type="taxonomic scope" value="Eukaryota"/>
</dbReference>
<dbReference type="EMBL" id="CP003004">
    <property type="protein sequence ID" value="AEO58255.1"/>
    <property type="molecule type" value="Genomic_DNA"/>
</dbReference>
<dbReference type="GeneID" id="11509534"/>
<dbReference type="RefSeq" id="XP_003663500.1">
    <property type="nucleotide sequence ID" value="XM_003663452.1"/>
</dbReference>
<organism evidence="2 3">
    <name type="scientific">Thermothelomyces thermophilus (strain ATCC 42464 / BCRC 31852 / DSM 1799)</name>
    <name type="common">Sporotrichum thermophile</name>
    <dbReference type="NCBI Taxonomy" id="573729"/>
    <lineage>
        <taxon>Eukaryota</taxon>
        <taxon>Fungi</taxon>
        <taxon>Dikarya</taxon>
        <taxon>Ascomycota</taxon>
        <taxon>Pezizomycotina</taxon>
        <taxon>Sordariomycetes</taxon>
        <taxon>Sordariomycetidae</taxon>
        <taxon>Sordariales</taxon>
        <taxon>Chaetomiaceae</taxon>
        <taxon>Thermothelomyces</taxon>
    </lineage>
</organism>
<feature type="compositionally biased region" description="Low complexity" evidence="1">
    <location>
        <begin position="45"/>
        <end position="60"/>
    </location>
</feature>
<evidence type="ECO:0000313" key="3">
    <source>
        <dbReference type="Proteomes" id="UP000007322"/>
    </source>
</evidence>
<dbReference type="Proteomes" id="UP000007322">
    <property type="component" value="Chromosome 3"/>
</dbReference>
<dbReference type="VEuPathDB" id="FungiDB:MYCTH_2305455"/>
<protein>
    <submittedName>
        <fullName evidence="2">Uncharacterized protein</fullName>
    </submittedName>
</protein>
<feature type="compositionally biased region" description="Basic and acidic residues" evidence="1">
    <location>
        <begin position="128"/>
        <end position="152"/>
    </location>
</feature>
<dbReference type="KEGG" id="mtm:MYCTH_2305455"/>
<reference evidence="2 3" key="1">
    <citation type="journal article" date="2011" name="Nat. Biotechnol.">
        <title>Comparative genomic analysis of the thermophilic biomass-degrading fungi Myceliophthora thermophila and Thielavia terrestris.</title>
        <authorList>
            <person name="Berka R.M."/>
            <person name="Grigoriev I.V."/>
            <person name="Otillar R."/>
            <person name="Salamov A."/>
            <person name="Grimwood J."/>
            <person name="Reid I."/>
            <person name="Ishmael N."/>
            <person name="John T."/>
            <person name="Darmond C."/>
            <person name="Moisan M.-C."/>
            <person name="Henrissat B."/>
            <person name="Coutinho P.M."/>
            <person name="Lombard V."/>
            <person name="Natvig D.O."/>
            <person name="Lindquist E."/>
            <person name="Schmutz J."/>
            <person name="Lucas S."/>
            <person name="Harris P."/>
            <person name="Powlowski J."/>
            <person name="Bellemare A."/>
            <person name="Taylor D."/>
            <person name="Butler G."/>
            <person name="de Vries R.P."/>
            <person name="Allijn I.E."/>
            <person name="van den Brink J."/>
            <person name="Ushinsky S."/>
            <person name="Storms R."/>
            <person name="Powell A.J."/>
            <person name="Paulsen I.T."/>
            <person name="Elbourne L.D.H."/>
            <person name="Baker S.E."/>
            <person name="Magnuson J."/>
            <person name="LaBoissiere S."/>
            <person name="Clutterbuck A.J."/>
            <person name="Martinez D."/>
            <person name="Wogulis M."/>
            <person name="de Leon A.L."/>
            <person name="Rey M.W."/>
            <person name="Tsang A."/>
        </authorList>
    </citation>
    <scope>NUCLEOTIDE SEQUENCE [LARGE SCALE GENOMIC DNA]</scope>
    <source>
        <strain evidence="3">ATCC 42464 / BCRC 31852 / DSM 1799</strain>
    </source>
</reference>
<evidence type="ECO:0000313" key="2">
    <source>
        <dbReference type="EMBL" id="AEO58255.1"/>
    </source>
</evidence>
<proteinExistence type="predicted"/>
<evidence type="ECO:0000256" key="1">
    <source>
        <dbReference type="SAM" id="MobiDB-lite"/>
    </source>
</evidence>